<evidence type="ECO:0000256" key="9">
    <source>
        <dbReference type="ARBA" id="ARBA00046288"/>
    </source>
</evidence>
<keyword evidence="3" id="KW-0812">Transmembrane</keyword>
<dbReference type="PROSITE" id="PS50215">
    <property type="entry name" value="ADAM_MEPRO"/>
    <property type="match status" value="1"/>
</dbReference>
<dbReference type="Pfam" id="PF00200">
    <property type="entry name" value="Disintegrin"/>
    <property type="match status" value="1"/>
</dbReference>
<name>Q4REA6_TETNG</name>
<keyword evidence="4" id="KW-0732">Signal</keyword>
<dbReference type="MEROPS" id="M12.976"/>
<comment type="caution">
    <text evidence="16">The sequence shown here is derived from an EMBL/GenBank/DDBJ whole genome shotgun (WGS) entry which is preliminary data.</text>
</comment>
<dbReference type="PROSITE" id="PS00022">
    <property type="entry name" value="EGF_1"/>
    <property type="match status" value="1"/>
</dbReference>
<dbReference type="EMBL" id="CAAE01015129">
    <property type="protein sequence ID" value="CAG13276.1"/>
    <property type="molecule type" value="Genomic_DNA"/>
</dbReference>
<comment type="subcellular location">
    <subcellularLocation>
        <location evidence="9">Endomembrane system</location>
        <topology evidence="9">Single-pass type I membrane protein</topology>
    </subcellularLocation>
</comment>
<proteinExistence type="predicted"/>
<dbReference type="SUPFAM" id="SSF57552">
    <property type="entry name" value="Blood coagulation inhibitor (disintegrin)"/>
    <property type="match status" value="1"/>
</dbReference>
<protein>
    <submittedName>
        <fullName evidence="16">(spotted green pufferfish) hypothetical protein</fullName>
    </submittedName>
</protein>
<evidence type="ECO:0000256" key="2">
    <source>
        <dbReference type="ARBA" id="ARBA00022685"/>
    </source>
</evidence>
<dbReference type="Gene3D" id="2.10.25.10">
    <property type="entry name" value="Laminin"/>
    <property type="match status" value="1"/>
</dbReference>
<reference evidence="16" key="1">
    <citation type="journal article" date="2004" name="Nature">
        <title>Genome duplication in the teleost fish Tetraodon nigroviridis reveals the early vertebrate proto-karyotype.</title>
        <authorList>
            <person name="Jaillon O."/>
            <person name="Aury J.-M."/>
            <person name="Brunet F."/>
            <person name="Petit J.-L."/>
            <person name="Stange-Thomann N."/>
            <person name="Mauceli E."/>
            <person name="Bouneau L."/>
            <person name="Fischer C."/>
            <person name="Ozouf-Costaz C."/>
            <person name="Bernot A."/>
            <person name="Nicaud S."/>
            <person name="Jaffe D."/>
            <person name="Fisher S."/>
            <person name="Lutfalla G."/>
            <person name="Dossat C."/>
            <person name="Segurens B."/>
            <person name="Dasilva C."/>
            <person name="Salanoubat M."/>
            <person name="Levy M."/>
            <person name="Boudet N."/>
            <person name="Castellano S."/>
            <person name="Anthouard V."/>
            <person name="Jubin C."/>
            <person name="Castelli V."/>
            <person name="Katinka M."/>
            <person name="Vacherie B."/>
            <person name="Biemont C."/>
            <person name="Skalli Z."/>
            <person name="Cattolico L."/>
            <person name="Poulain J."/>
            <person name="De Berardinis V."/>
            <person name="Cruaud C."/>
            <person name="Duprat S."/>
            <person name="Brottier P."/>
            <person name="Coutanceau J.-P."/>
            <person name="Gouzy J."/>
            <person name="Parra G."/>
            <person name="Lardier G."/>
            <person name="Chapple C."/>
            <person name="McKernan K.J."/>
            <person name="McEwan P."/>
            <person name="Bosak S."/>
            <person name="Kellis M."/>
            <person name="Volff J.-N."/>
            <person name="Guigo R."/>
            <person name="Zody M.C."/>
            <person name="Mesirov J."/>
            <person name="Lindblad-Toh K."/>
            <person name="Birren B."/>
            <person name="Nusbaum C."/>
            <person name="Kahn D."/>
            <person name="Robinson-Rechavi M."/>
            <person name="Laudet V."/>
            <person name="Schachter V."/>
            <person name="Quetier F."/>
            <person name="Saurin W."/>
            <person name="Scarpelli C."/>
            <person name="Wincker P."/>
            <person name="Lander E.S."/>
            <person name="Weissenbach J."/>
            <person name="Roest Crollius H."/>
        </authorList>
    </citation>
    <scope>NUCLEOTIDE SEQUENCE [LARGE SCALE GENOMIC DNA]</scope>
</reference>
<dbReference type="PROSITE" id="PS50214">
    <property type="entry name" value="DISINTEGRIN_2"/>
    <property type="match status" value="1"/>
</dbReference>
<evidence type="ECO:0000259" key="14">
    <source>
        <dbReference type="PROSITE" id="PS50214"/>
    </source>
</evidence>
<feature type="non-terminal residue" evidence="16">
    <location>
        <position position="1"/>
    </location>
</feature>
<dbReference type="PANTHER" id="PTHR11905:SF114">
    <property type="entry name" value="DISINTEGRIN AND METALLOPROTEINASE DOMAIN-CONTAINING PROTEIN 11"/>
    <property type="match status" value="1"/>
</dbReference>
<evidence type="ECO:0000313" key="16">
    <source>
        <dbReference type="EMBL" id="CAG13276.1"/>
    </source>
</evidence>
<keyword evidence="8" id="KW-0325">Glycoprotein</keyword>
<feature type="disulfide bond" evidence="10">
    <location>
        <begin position="436"/>
        <end position="456"/>
    </location>
</feature>
<keyword evidence="5" id="KW-1133">Transmembrane helix</keyword>
<dbReference type="GO" id="GO:0012505">
    <property type="term" value="C:endomembrane system"/>
    <property type="evidence" value="ECO:0007669"/>
    <property type="project" value="UniProtKB-SubCell"/>
</dbReference>
<dbReference type="Pfam" id="PF01421">
    <property type="entry name" value="Reprolysin"/>
    <property type="match status" value="1"/>
</dbReference>
<keyword evidence="7 11" id="KW-1015">Disulfide bond</keyword>
<dbReference type="PANTHER" id="PTHR11905">
    <property type="entry name" value="ADAM A DISINTEGRIN AND METALLOPROTEASE DOMAIN"/>
    <property type="match status" value="1"/>
</dbReference>
<feature type="disulfide bond" evidence="11">
    <location>
        <begin position="559"/>
        <end position="568"/>
    </location>
</feature>
<dbReference type="KEGG" id="tng:GSTEN00035845G001"/>
<evidence type="ECO:0000259" key="15">
    <source>
        <dbReference type="PROSITE" id="PS50215"/>
    </source>
</evidence>
<evidence type="ECO:0000256" key="3">
    <source>
        <dbReference type="ARBA" id="ARBA00022692"/>
    </source>
</evidence>
<dbReference type="InterPro" id="IPR034027">
    <property type="entry name" value="Reprolysin_adamalysin"/>
</dbReference>
<gene>
    <name evidence="16" type="ORF">GSTENG00035845001</name>
</gene>
<evidence type="ECO:0000256" key="6">
    <source>
        <dbReference type="ARBA" id="ARBA00023136"/>
    </source>
</evidence>
<dbReference type="OrthoDB" id="5951731at2759"/>
<dbReference type="InterPro" id="IPR006586">
    <property type="entry name" value="ADAM_Cys-rich"/>
</dbReference>
<feature type="non-terminal residue" evidence="16">
    <location>
        <position position="574"/>
    </location>
</feature>
<dbReference type="GO" id="GO:0004222">
    <property type="term" value="F:metalloendopeptidase activity"/>
    <property type="evidence" value="ECO:0007669"/>
    <property type="project" value="InterPro"/>
</dbReference>
<sequence length="574" mass="63383">HLAKSVFQVEAFGHSFTLDLELNQRGWIMWCVVSAGRRALLLPGKVTRLAGVLGGPLHLPRPVVRAADPGSRLDLRLIQIDTFLNVSPSACSATDRSGMFSDGVFSYGIEPVYDGSPQVGQLHYCTEDSEWERRGGVGDDDRPPETREQQASARPSRSKRSVRKPSVQTETKYIELMVVNDNDMFVQLRRSSSQTKNFAKAVVNMADAIYKEQLNTRIVLVAMETWTSKNMMPVMEDPVITLQNFMKYRKDSIREQSDVVQLFSGRTFHSGRSGTAFTGGVCSLMRGGGINEFGNVNSMAITLCQSLGQNIGMRWNNARSSAGDCRCPDAWQGCIMEDTGFHLPRKFSRCSVDEYIQFLLQGGGSCLFNKPNKLLDPPECGNGFVEPGEECDCGSQVECARSGGACCKKCTLTHDAMCSNGLCCSGCKYELRGVVCRDTVNDCDIPETCTGDSSQCPHNVHKLDGYMCDNNQGRCYSGRCRTHDGQCRRLWGYKEAMLCWRTDPTWGTWRTALLRPQHDVSGATLPSCGGVQPQHCGGSNFGRICSDHGTCSNEVKCICDRDYTGKDCSVFDPI</sequence>
<evidence type="ECO:0000256" key="8">
    <source>
        <dbReference type="ARBA" id="ARBA00023180"/>
    </source>
</evidence>
<dbReference type="GO" id="GO:0006508">
    <property type="term" value="P:proteolysis"/>
    <property type="evidence" value="ECO:0007669"/>
    <property type="project" value="InterPro"/>
</dbReference>
<dbReference type="InterPro" id="IPR024079">
    <property type="entry name" value="MetalloPept_cat_dom_sf"/>
</dbReference>
<dbReference type="AlphaFoldDB" id="Q4REA6"/>
<keyword evidence="2" id="KW-0165">Cleavage on pair of basic residues</keyword>
<dbReference type="Gene3D" id="4.10.70.10">
    <property type="entry name" value="Disintegrin domain"/>
    <property type="match status" value="1"/>
</dbReference>
<dbReference type="SMART" id="SM00608">
    <property type="entry name" value="ACR"/>
    <property type="match status" value="1"/>
</dbReference>
<feature type="compositionally biased region" description="Basic and acidic residues" evidence="12">
    <location>
        <begin position="131"/>
        <end position="148"/>
    </location>
</feature>
<reference evidence="16" key="2">
    <citation type="submission" date="2004-02" db="EMBL/GenBank/DDBJ databases">
        <authorList>
            <consortium name="Genoscope"/>
            <consortium name="Whitehead Institute Centre for Genome Research"/>
        </authorList>
    </citation>
    <scope>NUCLEOTIDE SEQUENCE</scope>
</reference>
<evidence type="ECO:0000256" key="12">
    <source>
        <dbReference type="SAM" id="MobiDB-lite"/>
    </source>
</evidence>
<dbReference type="SMART" id="SM00050">
    <property type="entry name" value="DISIN"/>
    <property type="match status" value="1"/>
</dbReference>
<evidence type="ECO:0000259" key="13">
    <source>
        <dbReference type="PROSITE" id="PS50026"/>
    </source>
</evidence>
<accession>Q4REA6</accession>
<evidence type="ECO:0000256" key="7">
    <source>
        <dbReference type="ARBA" id="ARBA00023157"/>
    </source>
</evidence>
<dbReference type="InterPro" id="IPR001590">
    <property type="entry name" value="Peptidase_M12B"/>
</dbReference>
<dbReference type="CDD" id="cd04269">
    <property type="entry name" value="ZnMc_adamalysin_II_like"/>
    <property type="match status" value="1"/>
</dbReference>
<feature type="domain" description="Peptidase M12B" evidence="15">
    <location>
        <begin position="172"/>
        <end position="371"/>
    </location>
</feature>
<evidence type="ECO:0000256" key="4">
    <source>
        <dbReference type="ARBA" id="ARBA00022729"/>
    </source>
</evidence>
<keyword evidence="1 11" id="KW-0245">EGF-like domain</keyword>
<comment type="caution">
    <text evidence="11">Lacks conserved residue(s) required for the propagation of feature annotation.</text>
</comment>
<evidence type="ECO:0000256" key="11">
    <source>
        <dbReference type="PROSITE-ProRule" id="PRU00076"/>
    </source>
</evidence>
<feature type="domain" description="EGF-like" evidence="13">
    <location>
        <begin position="532"/>
        <end position="569"/>
    </location>
</feature>
<feature type="domain" description="Disintegrin" evidence="14">
    <location>
        <begin position="377"/>
        <end position="464"/>
    </location>
</feature>
<dbReference type="PROSITE" id="PS50026">
    <property type="entry name" value="EGF_3"/>
    <property type="match status" value="1"/>
</dbReference>
<dbReference type="Gene3D" id="3.40.390.10">
    <property type="entry name" value="Collagenase (Catalytic Domain)"/>
    <property type="match status" value="1"/>
</dbReference>
<evidence type="ECO:0000256" key="10">
    <source>
        <dbReference type="PROSITE-ProRule" id="PRU00068"/>
    </source>
</evidence>
<dbReference type="PRINTS" id="PR00289">
    <property type="entry name" value="DISINTEGRIN"/>
</dbReference>
<evidence type="ECO:0000256" key="1">
    <source>
        <dbReference type="ARBA" id="ARBA00022536"/>
    </source>
</evidence>
<dbReference type="FunFam" id="3.40.390.10:FF:000014">
    <property type="entry name" value="disintegrin and metalloproteinase domain-containing protein 11"/>
    <property type="match status" value="1"/>
</dbReference>
<dbReference type="InterPro" id="IPR001762">
    <property type="entry name" value="Disintegrin_dom"/>
</dbReference>
<organism evidence="16">
    <name type="scientific">Tetraodon nigroviridis</name>
    <name type="common">Spotted green pufferfish</name>
    <name type="synonym">Chelonodon nigroviridis</name>
    <dbReference type="NCBI Taxonomy" id="99883"/>
    <lineage>
        <taxon>Eukaryota</taxon>
        <taxon>Metazoa</taxon>
        <taxon>Chordata</taxon>
        <taxon>Craniata</taxon>
        <taxon>Vertebrata</taxon>
        <taxon>Euteleostomi</taxon>
        <taxon>Actinopterygii</taxon>
        <taxon>Neopterygii</taxon>
        <taxon>Teleostei</taxon>
        <taxon>Neoteleostei</taxon>
        <taxon>Acanthomorphata</taxon>
        <taxon>Eupercaria</taxon>
        <taxon>Tetraodontiformes</taxon>
        <taxon>Tetradontoidea</taxon>
        <taxon>Tetraodontidae</taxon>
        <taxon>Tetraodon</taxon>
    </lineage>
</organism>
<dbReference type="SUPFAM" id="SSF55486">
    <property type="entry name" value="Metalloproteases ('zincins'), catalytic domain"/>
    <property type="match status" value="1"/>
</dbReference>
<dbReference type="InterPro" id="IPR000742">
    <property type="entry name" value="EGF"/>
</dbReference>
<keyword evidence="6" id="KW-0472">Membrane</keyword>
<feature type="region of interest" description="Disordered" evidence="12">
    <location>
        <begin position="130"/>
        <end position="166"/>
    </location>
</feature>
<dbReference type="InterPro" id="IPR036436">
    <property type="entry name" value="Disintegrin_dom_sf"/>
</dbReference>
<evidence type="ECO:0000256" key="5">
    <source>
        <dbReference type="ARBA" id="ARBA00022989"/>
    </source>
</evidence>
<dbReference type="FunFam" id="4.10.70.10:FF:000001">
    <property type="entry name" value="Disintegrin and metalloproteinase domain-containing protein 22"/>
    <property type="match status" value="1"/>
</dbReference>